<dbReference type="SUPFAM" id="SSF48726">
    <property type="entry name" value="Immunoglobulin"/>
    <property type="match status" value="1"/>
</dbReference>
<dbReference type="EMBL" id="JAHLQT010001931">
    <property type="protein sequence ID" value="KAG7177709.1"/>
    <property type="molecule type" value="Genomic_DNA"/>
</dbReference>
<proteinExistence type="predicted"/>
<keyword evidence="1" id="KW-0732">Signal</keyword>
<feature type="chain" id="PRO_5035287545" evidence="1">
    <location>
        <begin position="27"/>
        <end position="204"/>
    </location>
</feature>
<evidence type="ECO:0000313" key="4">
    <source>
        <dbReference type="Proteomes" id="UP000747542"/>
    </source>
</evidence>
<protein>
    <submittedName>
        <fullName evidence="3">Putative Immunoglobulin V-set domain-containing protein 4</fullName>
    </submittedName>
</protein>
<dbReference type="Gene3D" id="2.60.40.10">
    <property type="entry name" value="Immunoglobulins"/>
    <property type="match status" value="1"/>
</dbReference>
<evidence type="ECO:0000259" key="2">
    <source>
        <dbReference type="PROSITE" id="PS50835"/>
    </source>
</evidence>
<dbReference type="PROSITE" id="PS50835">
    <property type="entry name" value="IG_LIKE"/>
    <property type="match status" value="1"/>
</dbReference>
<dbReference type="Pfam" id="PF07686">
    <property type="entry name" value="V-set"/>
    <property type="match status" value="1"/>
</dbReference>
<gene>
    <name evidence="3" type="ORF">Hamer_G008373</name>
</gene>
<dbReference type="InterPro" id="IPR007110">
    <property type="entry name" value="Ig-like_dom"/>
</dbReference>
<dbReference type="Proteomes" id="UP000747542">
    <property type="component" value="Unassembled WGS sequence"/>
</dbReference>
<dbReference type="PANTHER" id="PTHR21261:SF15">
    <property type="entry name" value="BEATEN PATH IIIA, ISOFORM D-RELATED"/>
    <property type="match status" value="1"/>
</dbReference>
<dbReference type="InterPro" id="IPR036179">
    <property type="entry name" value="Ig-like_dom_sf"/>
</dbReference>
<organism evidence="3 4">
    <name type="scientific">Homarus americanus</name>
    <name type="common">American lobster</name>
    <dbReference type="NCBI Taxonomy" id="6706"/>
    <lineage>
        <taxon>Eukaryota</taxon>
        <taxon>Metazoa</taxon>
        <taxon>Ecdysozoa</taxon>
        <taxon>Arthropoda</taxon>
        <taxon>Crustacea</taxon>
        <taxon>Multicrustacea</taxon>
        <taxon>Malacostraca</taxon>
        <taxon>Eumalacostraca</taxon>
        <taxon>Eucarida</taxon>
        <taxon>Decapoda</taxon>
        <taxon>Pleocyemata</taxon>
        <taxon>Astacidea</taxon>
        <taxon>Nephropoidea</taxon>
        <taxon>Nephropidae</taxon>
        <taxon>Homarus</taxon>
    </lineage>
</organism>
<dbReference type="InterPro" id="IPR013106">
    <property type="entry name" value="Ig_V-set"/>
</dbReference>
<accession>A0A8J5NDZ5</accession>
<feature type="signal peptide" evidence="1">
    <location>
        <begin position="1"/>
        <end position="26"/>
    </location>
</feature>
<evidence type="ECO:0000256" key="1">
    <source>
        <dbReference type="SAM" id="SignalP"/>
    </source>
</evidence>
<dbReference type="InterPro" id="IPR013783">
    <property type="entry name" value="Ig-like_fold"/>
</dbReference>
<reference evidence="3" key="1">
    <citation type="journal article" date="2021" name="Sci. Adv.">
        <title>The American lobster genome reveals insights on longevity, neural, and immune adaptations.</title>
        <authorList>
            <person name="Polinski J.M."/>
            <person name="Zimin A.V."/>
            <person name="Clark K.F."/>
            <person name="Kohn A.B."/>
            <person name="Sadowski N."/>
            <person name="Timp W."/>
            <person name="Ptitsyn A."/>
            <person name="Khanna P."/>
            <person name="Romanova D.Y."/>
            <person name="Williams P."/>
            <person name="Greenwood S.J."/>
            <person name="Moroz L.L."/>
            <person name="Walt D.R."/>
            <person name="Bodnar A.G."/>
        </authorList>
    </citation>
    <scope>NUCLEOTIDE SEQUENCE</scope>
    <source>
        <strain evidence="3">GMGI-L3</strain>
    </source>
</reference>
<dbReference type="PANTHER" id="PTHR21261">
    <property type="entry name" value="BEAT PROTEIN"/>
    <property type="match status" value="1"/>
</dbReference>
<dbReference type="AlphaFoldDB" id="A0A8J5NDZ5"/>
<evidence type="ECO:0000313" key="3">
    <source>
        <dbReference type="EMBL" id="KAG7177709.1"/>
    </source>
</evidence>
<keyword evidence="4" id="KW-1185">Reference proteome</keyword>
<comment type="caution">
    <text evidence="3">The sequence shown here is derived from an EMBL/GenBank/DDBJ whole genome shotgun (WGS) entry which is preliminary data.</text>
</comment>
<sequence length="204" mass="23108">MVGWLYNTCLQRLYLLAVLFFNSAAGDLLRGVEVPQFAVAGGQARVSCFYDLRTTKLYSLKWYHNSTEFYRYVPTERNRAINIKPTHKFSVAELFRNERQVSLSLTKLAIAATGHYRCEVIAEHPSFRTEASTASMTVAAAGGTLKAECRMTLGTFTLSSFKTLRVRVRLISYVGTYQSPANQWKARIMLTSVMVFIPVHFNLL</sequence>
<name>A0A8J5NDZ5_HOMAM</name>
<feature type="domain" description="Ig-like" evidence="2">
    <location>
        <begin position="41"/>
        <end position="139"/>
    </location>
</feature>